<dbReference type="InterPro" id="IPR029045">
    <property type="entry name" value="ClpP/crotonase-like_dom_sf"/>
</dbReference>
<dbReference type="CDD" id="cd06558">
    <property type="entry name" value="crotonase-like"/>
    <property type="match status" value="1"/>
</dbReference>
<organism evidence="2 3">
    <name type="scientific">Bradyrhizobium rifense</name>
    <dbReference type="NCBI Taxonomy" id="515499"/>
    <lineage>
        <taxon>Bacteria</taxon>
        <taxon>Pseudomonadati</taxon>
        <taxon>Pseudomonadota</taxon>
        <taxon>Alphaproteobacteria</taxon>
        <taxon>Hyphomicrobiales</taxon>
        <taxon>Nitrobacteraceae</taxon>
        <taxon>Bradyrhizobium</taxon>
    </lineage>
</organism>
<dbReference type="SUPFAM" id="SSF52096">
    <property type="entry name" value="ClpP/crotonase"/>
    <property type="match status" value="1"/>
</dbReference>
<keyword evidence="2" id="KW-0413">Isomerase</keyword>
<accession>A0A5D3K9P1</accession>
<dbReference type="Gene3D" id="3.90.226.10">
    <property type="entry name" value="2-enoyl-CoA Hydratase, Chain A, domain 1"/>
    <property type="match status" value="1"/>
</dbReference>
<dbReference type="AlphaFoldDB" id="A0A5D3K9P1"/>
<sequence length="261" mass="28387">MDPEKALERSGLPTLRVSETSAWILLNRPQQHNRFEPADIEALSAMLRELAGHKGLRVLIVTASGPSFSSGFDLDTLSSERAVECTAAFAAMCDLLEALPIPTVCGLNGNVYGGATDFALACDFRIGVEGCRLQMSPARLGIQYYHSGLRRYVERLGLPEAKRLFLMGEQIDTATMLRIGFLTESCTPDRFEARLEVVAGMLAQRSPASLRGLKASLNSICRGTADPAEINARFFESLSCADAQEGLKAWSERRLPGFAAV</sequence>
<dbReference type="EMBL" id="VSSS01000038">
    <property type="protein sequence ID" value="TYL92340.1"/>
    <property type="molecule type" value="Genomic_DNA"/>
</dbReference>
<dbReference type="PANTHER" id="PTHR42964">
    <property type="entry name" value="ENOYL-COA HYDRATASE"/>
    <property type="match status" value="1"/>
</dbReference>
<comment type="caution">
    <text evidence="2">The sequence shown here is derived from an EMBL/GenBank/DDBJ whole genome shotgun (WGS) entry which is preliminary data.</text>
</comment>
<evidence type="ECO:0000313" key="3">
    <source>
        <dbReference type="Proteomes" id="UP000324758"/>
    </source>
</evidence>
<reference evidence="2 3" key="1">
    <citation type="submission" date="2019-08" db="EMBL/GenBank/DDBJ databases">
        <title>Bradyrhizobium hipponensis sp. nov., a rhizobium isolated from a Lupinus angustifolius root nodule in Tunisia.</title>
        <authorList>
            <person name="Off K."/>
            <person name="Rejili M."/>
            <person name="Mars M."/>
            <person name="Brachmann A."/>
            <person name="Marin M."/>
        </authorList>
    </citation>
    <scope>NUCLEOTIDE SEQUENCE [LARGE SCALE GENOMIC DNA]</scope>
    <source>
        <strain evidence="2 3">CTAW71</strain>
    </source>
</reference>
<dbReference type="OrthoDB" id="9795727at2"/>
<gene>
    <name evidence="2" type="ORF">FXB40_24825</name>
</gene>
<protein>
    <submittedName>
        <fullName evidence="2">Enoyl-CoA hydratase/isomerase family protein</fullName>
    </submittedName>
</protein>
<dbReference type="InterPro" id="IPR001753">
    <property type="entry name" value="Enoyl-CoA_hydra/iso"/>
</dbReference>
<dbReference type="RefSeq" id="WP_148774808.1">
    <property type="nucleotide sequence ID" value="NZ_VSSS01000038.1"/>
</dbReference>
<dbReference type="InterPro" id="IPR051683">
    <property type="entry name" value="Enoyl-CoA_Hydratase/Isomerase"/>
</dbReference>
<evidence type="ECO:0000256" key="1">
    <source>
        <dbReference type="ARBA" id="ARBA00005254"/>
    </source>
</evidence>
<dbReference type="Pfam" id="PF00378">
    <property type="entry name" value="ECH_1"/>
    <property type="match status" value="1"/>
</dbReference>
<evidence type="ECO:0000313" key="2">
    <source>
        <dbReference type="EMBL" id="TYL92340.1"/>
    </source>
</evidence>
<name>A0A5D3K9P1_9BRAD</name>
<comment type="similarity">
    <text evidence="1">Belongs to the enoyl-CoA hydratase/isomerase family.</text>
</comment>
<dbReference type="Proteomes" id="UP000324758">
    <property type="component" value="Unassembled WGS sequence"/>
</dbReference>
<keyword evidence="3" id="KW-1185">Reference proteome</keyword>
<dbReference type="GO" id="GO:0008300">
    <property type="term" value="P:isoprenoid catabolic process"/>
    <property type="evidence" value="ECO:0007669"/>
    <property type="project" value="TreeGrafter"/>
</dbReference>
<proteinExistence type="inferred from homology"/>
<dbReference type="GO" id="GO:0016853">
    <property type="term" value="F:isomerase activity"/>
    <property type="evidence" value="ECO:0007669"/>
    <property type="project" value="UniProtKB-KW"/>
</dbReference>
<dbReference type="PANTHER" id="PTHR42964:SF1">
    <property type="entry name" value="POLYKETIDE BIOSYNTHESIS ENOYL-COA HYDRATASE PKSH-RELATED"/>
    <property type="match status" value="1"/>
</dbReference>